<dbReference type="Pfam" id="PF09361">
    <property type="entry name" value="Phasin_2"/>
    <property type="match status" value="1"/>
</dbReference>
<dbReference type="Proteomes" id="UP000247763">
    <property type="component" value="Chromosome"/>
</dbReference>
<organism evidence="2 3">
    <name type="scientific">Phenylobacterium parvum</name>
    <dbReference type="NCBI Taxonomy" id="2201350"/>
    <lineage>
        <taxon>Bacteria</taxon>
        <taxon>Pseudomonadati</taxon>
        <taxon>Pseudomonadota</taxon>
        <taxon>Alphaproteobacteria</taxon>
        <taxon>Caulobacterales</taxon>
        <taxon>Caulobacteraceae</taxon>
        <taxon>Phenylobacterium</taxon>
    </lineage>
</organism>
<dbReference type="RefSeq" id="WP_110448920.1">
    <property type="nucleotide sequence ID" value="NZ_CP029479.1"/>
</dbReference>
<keyword evidence="3" id="KW-1185">Reference proteome</keyword>
<sequence>MAAAKTAADKIANAGNEALRDAMEKSMTGLNDLTAHSRKNVEAVIASVTATAKGAEALGAEAVAFSKAAVERQTAAVQSLSGVRSVQDLIEVQSDLAKTHMEAAVAQMGKTTELMTAMFRDAYQPFSARMTAAVESLQSGR</sequence>
<dbReference type="OrthoDB" id="7172636at2"/>
<proteinExistence type="predicted"/>
<dbReference type="KEGG" id="phb:HYN04_00390"/>
<feature type="domain" description="Phasin" evidence="1">
    <location>
        <begin position="32"/>
        <end position="130"/>
    </location>
</feature>
<dbReference type="InterPro" id="IPR018968">
    <property type="entry name" value="Phasin"/>
</dbReference>
<evidence type="ECO:0000259" key="1">
    <source>
        <dbReference type="Pfam" id="PF09361"/>
    </source>
</evidence>
<protein>
    <submittedName>
        <fullName evidence="2">Phasin family protein</fullName>
    </submittedName>
</protein>
<evidence type="ECO:0000313" key="3">
    <source>
        <dbReference type="Proteomes" id="UP000247763"/>
    </source>
</evidence>
<name>A0A2Z3HSJ9_9CAUL</name>
<dbReference type="InterPro" id="IPR010127">
    <property type="entry name" value="Phasin_subfam-1"/>
</dbReference>
<gene>
    <name evidence="2" type="ORF">HYN04_00390</name>
</gene>
<evidence type="ECO:0000313" key="2">
    <source>
        <dbReference type="EMBL" id="AWM76351.1"/>
    </source>
</evidence>
<reference evidence="3" key="1">
    <citation type="submission" date="2018-05" db="EMBL/GenBank/DDBJ databases">
        <title>Genome sequencing of Phenylobacterium sp. HYN0004.</title>
        <authorList>
            <person name="Yi H."/>
            <person name="Baek C."/>
        </authorList>
    </citation>
    <scope>NUCLEOTIDE SEQUENCE [LARGE SCALE GENOMIC DNA]</scope>
    <source>
        <strain evidence="3">HYN0004</strain>
    </source>
</reference>
<dbReference type="AlphaFoldDB" id="A0A2Z3HSJ9"/>
<dbReference type="EMBL" id="CP029479">
    <property type="protein sequence ID" value="AWM76351.1"/>
    <property type="molecule type" value="Genomic_DNA"/>
</dbReference>
<dbReference type="NCBIfam" id="TIGR01841">
    <property type="entry name" value="phasin"/>
    <property type="match status" value="1"/>
</dbReference>
<accession>A0A2Z3HSJ9</accession>